<keyword evidence="3 8" id="KW-0479">Metal-binding</keyword>
<comment type="similarity">
    <text evidence="8">Belongs to the metallo-beta-lactamase superfamily. RNA-metabolizing metallo-beta-lactamase-like family. Archaeal RNase J subfamily.</text>
</comment>
<dbReference type="GO" id="GO:0006401">
    <property type="term" value="P:RNA catabolic process"/>
    <property type="evidence" value="ECO:0007669"/>
    <property type="project" value="UniProtKB-UniRule"/>
</dbReference>
<dbReference type="EMBL" id="AE009439">
    <property type="protein sequence ID" value="AAM01989.1"/>
    <property type="molecule type" value="Genomic_DNA"/>
</dbReference>
<feature type="binding site" evidence="8">
    <location>
        <position position="88"/>
    </location>
    <ligand>
        <name>Zn(2+)</name>
        <dbReference type="ChEBI" id="CHEBI:29105"/>
        <label>2</label>
        <note>catalytic</note>
    </ligand>
</feature>
<evidence type="ECO:0000259" key="9">
    <source>
        <dbReference type="SMART" id="SM00849"/>
    </source>
</evidence>
<keyword evidence="7 8" id="KW-0694">RNA-binding</keyword>
<feature type="binding site" evidence="8">
    <location>
        <position position="181"/>
    </location>
    <ligand>
        <name>Zn(2+)</name>
        <dbReference type="ChEBI" id="CHEBI:29105"/>
        <label>1</label>
        <note>catalytic</note>
    </ligand>
</feature>
<dbReference type="PANTHER" id="PTHR43694">
    <property type="entry name" value="RIBONUCLEASE J"/>
    <property type="match status" value="1"/>
</dbReference>
<feature type="binding site" evidence="8">
    <location>
        <position position="84"/>
    </location>
    <ligand>
        <name>Zn(2+)</name>
        <dbReference type="ChEBI" id="CHEBI:29105"/>
        <label>1</label>
        <note>catalytic</note>
    </ligand>
</feature>
<dbReference type="GO" id="GO:0004534">
    <property type="term" value="F:5'-3' RNA exonuclease activity"/>
    <property type="evidence" value="ECO:0007669"/>
    <property type="project" value="UniProtKB-UniRule"/>
</dbReference>
<comment type="cofactor">
    <cofactor evidence="8">
        <name>Zn(2+)</name>
        <dbReference type="ChEBI" id="CHEBI:29105"/>
    </cofactor>
    <text evidence="8">Binds 2 Zn(2+) ions per subunit. It is not clear if Zn(2+) or Mg(2+) is physiologically important.</text>
</comment>
<dbReference type="NCBIfam" id="TIGR00649">
    <property type="entry name" value="MG423"/>
    <property type="match status" value="1"/>
</dbReference>
<dbReference type="STRING" id="190192.MK0775"/>
<dbReference type="Pfam" id="PF22505">
    <property type="entry name" value="RNase_J_b_CASP"/>
    <property type="match status" value="1"/>
</dbReference>
<dbReference type="EnsemblBacteria" id="AAM01989">
    <property type="protein sequence ID" value="AAM01989"/>
    <property type="gene ID" value="MK0775"/>
</dbReference>
<evidence type="ECO:0000313" key="11">
    <source>
        <dbReference type="Proteomes" id="UP000001826"/>
    </source>
</evidence>
<dbReference type="PANTHER" id="PTHR43694:SF1">
    <property type="entry name" value="RIBONUCLEASE J"/>
    <property type="match status" value="1"/>
</dbReference>
<dbReference type="PaxDb" id="190192-MK0775"/>
<comment type="function">
    <text evidence="8">An RNase that has 5'-3' exonuclease activity. May be involved in RNA degradation.</text>
</comment>
<feature type="binding site" evidence="8">
    <location>
        <position position="416"/>
    </location>
    <ligand>
        <name>Zn(2+)</name>
        <dbReference type="ChEBI" id="CHEBI:29105"/>
        <label>2</label>
        <note>catalytic</note>
    </ligand>
</feature>
<dbReference type="Pfam" id="PF07521">
    <property type="entry name" value="RMMBL"/>
    <property type="match status" value="1"/>
</dbReference>
<sequence length="453" mass="50760">MEPLTVEVFAVGGYGEAGGRNMTAVRVDEEIVIFDCGMSLDKSLVFEKDFQKASARELRRVKAIPNDPILRPHRSKTVAAVLSHAHLDHIGAVPKLLFKYKCPVFGTEFTIELVKADLRNEIRYADEAEDIMINLYTVEPGDEVQISSKLRLEFIPISHSIPCCVLPVLHTPYGAIVYACDFKFDDNQIIGYKPDYKRLKQLGKEGVLLLITESLRVAEEIKTPSESVAREMVNDVLRFADEESEGIIVTTFSSHIERIQAIADTADRLGRKVILAGRSMGKYGRIAEELGLLNLPAGARIYDRPETIRRGLERANKEKEDYLLIVTGHQGEPGAVLPRIVDGELPYRLTEEDSVVFSSSTIPSPINRANRYVLDTKLRLKGVKMFKDVHVSGHAGREDHRLMLRMLQPEFIVPAHGDPDMLAAYAELATQEGYEVNRDVFIMFDGTKLSLPL</sequence>
<feature type="binding site" evidence="8">
    <location>
        <position position="181"/>
    </location>
    <ligand>
        <name>Zn(2+)</name>
        <dbReference type="ChEBI" id="CHEBI:29105"/>
        <label>2</label>
        <note>catalytic</note>
    </ligand>
</feature>
<proteinExistence type="inferred from homology"/>
<evidence type="ECO:0000256" key="2">
    <source>
        <dbReference type="ARBA" id="ARBA00022722"/>
    </source>
</evidence>
<dbReference type="FunCoup" id="Q8TXA0">
    <property type="interactions" value="1"/>
</dbReference>
<comment type="subunit">
    <text evidence="8">Homodimer.</text>
</comment>
<dbReference type="PATRIC" id="fig|190192.8.peg.816"/>
<evidence type="ECO:0000256" key="5">
    <source>
        <dbReference type="ARBA" id="ARBA00022833"/>
    </source>
</evidence>
<dbReference type="Gene3D" id="3.40.50.10710">
    <property type="entry name" value="Metallo-hydrolase/oxidoreductase"/>
    <property type="match status" value="1"/>
</dbReference>
<dbReference type="GO" id="GO:0003723">
    <property type="term" value="F:RNA binding"/>
    <property type="evidence" value="ECO:0007669"/>
    <property type="project" value="UniProtKB-KW"/>
</dbReference>
<dbReference type="AlphaFoldDB" id="Q8TXA0"/>
<comment type="subcellular location">
    <subcellularLocation>
        <location evidence="8">Cytoplasm</location>
    </subcellularLocation>
</comment>
<dbReference type="SMART" id="SM00849">
    <property type="entry name" value="Lactamase_B"/>
    <property type="match status" value="1"/>
</dbReference>
<keyword evidence="2 8" id="KW-0540">Nuclease</keyword>
<evidence type="ECO:0000256" key="7">
    <source>
        <dbReference type="ARBA" id="ARBA00022884"/>
    </source>
</evidence>
<dbReference type="InterPro" id="IPR004613">
    <property type="entry name" value="RNase_J"/>
</dbReference>
<dbReference type="KEGG" id="mka:MK0775"/>
<evidence type="ECO:0000256" key="8">
    <source>
        <dbReference type="HAMAP-Rule" id="MF_01492"/>
    </source>
</evidence>
<evidence type="ECO:0000256" key="3">
    <source>
        <dbReference type="ARBA" id="ARBA00022723"/>
    </source>
</evidence>
<dbReference type="GO" id="GO:0008270">
    <property type="term" value="F:zinc ion binding"/>
    <property type="evidence" value="ECO:0007669"/>
    <property type="project" value="UniProtKB-UniRule"/>
</dbReference>
<feature type="binding site" evidence="8">
    <location>
        <position position="89"/>
    </location>
    <ligand>
        <name>Zn(2+)</name>
        <dbReference type="ChEBI" id="CHEBI:29105"/>
        <label>2</label>
        <note>catalytic</note>
    </ligand>
</feature>
<organism evidence="10 11">
    <name type="scientific">Methanopyrus kandleri (strain AV19 / DSM 6324 / JCM 9639 / NBRC 100938)</name>
    <dbReference type="NCBI Taxonomy" id="190192"/>
    <lineage>
        <taxon>Archaea</taxon>
        <taxon>Methanobacteriati</taxon>
        <taxon>Methanobacteriota</taxon>
        <taxon>Methanomada group</taxon>
        <taxon>Methanopyri</taxon>
        <taxon>Methanopyrales</taxon>
        <taxon>Methanopyraceae</taxon>
        <taxon>Methanopyrus</taxon>
    </lineage>
</organism>
<dbReference type="Pfam" id="PF00753">
    <property type="entry name" value="Lactamase_B"/>
    <property type="match status" value="1"/>
</dbReference>
<dbReference type="InterPro" id="IPR030879">
    <property type="entry name" value="RNase_J_arc"/>
</dbReference>
<evidence type="ECO:0000256" key="1">
    <source>
        <dbReference type="ARBA" id="ARBA00022490"/>
    </source>
</evidence>
<dbReference type="PROSITE" id="PS01292">
    <property type="entry name" value="UPF0036"/>
    <property type="match status" value="1"/>
</dbReference>
<feature type="domain" description="Metallo-beta-lactamase" evidence="9">
    <location>
        <begin position="19"/>
        <end position="232"/>
    </location>
</feature>
<dbReference type="HOGENOM" id="CLU_008727_4_1_2"/>
<evidence type="ECO:0000256" key="4">
    <source>
        <dbReference type="ARBA" id="ARBA00022801"/>
    </source>
</evidence>
<gene>
    <name evidence="8" type="primary">rnj</name>
    <name evidence="10" type="ordered locus">MK0775</name>
</gene>
<dbReference type="InParanoid" id="Q8TXA0"/>
<evidence type="ECO:0000256" key="6">
    <source>
        <dbReference type="ARBA" id="ARBA00022839"/>
    </source>
</evidence>
<feature type="binding site" evidence="8">
    <location>
        <position position="159"/>
    </location>
    <ligand>
        <name>Zn(2+)</name>
        <dbReference type="ChEBI" id="CHEBI:29105"/>
        <label>1</label>
        <note>catalytic</note>
    </ligand>
</feature>
<feature type="binding site" evidence="8">
    <location>
        <begin position="390"/>
        <end position="394"/>
    </location>
    <ligand>
        <name>substrate</name>
    </ligand>
</feature>
<dbReference type="InterPro" id="IPR055132">
    <property type="entry name" value="RNase_J_b_CASP"/>
</dbReference>
<name>Q8TXA0_METKA</name>
<keyword evidence="11" id="KW-1185">Reference proteome</keyword>
<keyword evidence="5 8" id="KW-0862">Zinc</keyword>
<keyword evidence="6 8" id="KW-0269">Exonuclease</keyword>
<dbReference type="RefSeq" id="WP_011019144.1">
    <property type="nucleotide sequence ID" value="NC_003551.1"/>
</dbReference>
<dbReference type="InterPro" id="IPR011108">
    <property type="entry name" value="RMMBL"/>
</dbReference>
<dbReference type="Proteomes" id="UP000001826">
    <property type="component" value="Chromosome"/>
</dbReference>
<dbReference type="EC" id="3.1.-.-" evidence="8"/>
<dbReference type="Gene3D" id="3.60.15.10">
    <property type="entry name" value="Ribonuclease Z/Hydroxyacylglutathione hydrolase-like"/>
    <property type="match status" value="1"/>
</dbReference>
<dbReference type="HAMAP" id="MF_01492">
    <property type="entry name" value="RNase_J_arch"/>
    <property type="match status" value="1"/>
</dbReference>
<dbReference type="GeneID" id="1476876"/>
<dbReference type="SUPFAM" id="SSF56281">
    <property type="entry name" value="Metallo-hydrolase/oxidoreductase"/>
    <property type="match status" value="1"/>
</dbReference>
<reference evidence="10 11" key="1">
    <citation type="journal article" date="2002" name="Proc. Natl. Acad. Sci. U.S.A.">
        <title>The complete genome of hyperthermophile Methanopyrus kandleri AV19 and monophyly of archaeal methanogens.</title>
        <authorList>
            <person name="Slesarev A.I."/>
            <person name="Mezhevaya K.V."/>
            <person name="Makarova K.S."/>
            <person name="Polushin N.N."/>
            <person name="Shcherbinina O.V."/>
            <person name="Shakhova V.V."/>
            <person name="Belova G.I."/>
            <person name="Aravind L."/>
            <person name="Natale D.A."/>
            <person name="Rogozin I.B."/>
            <person name="Tatusov R.L."/>
            <person name="Wolf Y.I."/>
            <person name="Stetter K.O."/>
            <person name="Malykh A.G."/>
            <person name="Koonin E.V."/>
            <person name="Kozyavkin S.A."/>
        </authorList>
    </citation>
    <scope>NUCLEOTIDE SEQUENCE [LARGE SCALE GENOMIC DNA]</scope>
    <source>
        <strain evidence="11">AV19 / DSM 6324 / JCM 9639 / NBRC 100938</strain>
    </source>
</reference>
<dbReference type="CDD" id="cd07714">
    <property type="entry name" value="RNaseJ_MBL-fold"/>
    <property type="match status" value="1"/>
</dbReference>
<dbReference type="InterPro" id="IPR001279">
    <property type="entry name" value="Metallo-B-lactamas"/>
</dbReference>
<dbReference type="InterPro" id="IPR042173">
    <property type="entry name" value="RNase_J_2"/>
</dbReference>
<dbReference type="GO" id="GO:0005737">
    <property type="term" value="C:cytoplasm"/>
    <property type="evidence" value="ECO:0007669"/>
    <property type="project" value="UniProtKB-SubCell"/>
</dbReference>
<accession>Q8TXA0</accession>
<evidence type="ECO:0000313" key="10">
    <source>
        <dbReference type="EMBL" id="AAM01989.1"/>
    </source>
</evidence>
<dbReference type="InterPro" id="IPR036866">
    <property type="entry name" value="RibonucZ/Hydroxyglut_hydro"/>
</dbReference>
<keyword evidence="1 8" id="KW-0963">Cytoplasm</keyword>
<feature type="binding site" evidence="8">
    <location>
        <position position="86"/>
    </location>
    <ligand>
        <name>Zn(2+)</name>
        <dbReference type="ChEBI" id="CHEBI:29105"/>
        <label>1</label>
        <note>catalytic</note>
    </ligand>
</feature>
<protein>
    <recommendedName>
        <fullName evidence="8">Ribonuclease J</fullName>
        <shortName evidence="8">RNase J</shortName>
        <ecNumber evidence="8">3.1.-.-</ecNumber>
    </recommendedName>
</protein>
<dbReference type="InterPro" id="IPR001587">
    <property type="entry name" value="RNase_J_CS"/>
</dbReference>
<keyword evidence="4 8" id="KW-0378">Hydrolase</keyword>